<dbReference type="InterPro" id="IPR032790">
    <property type="entry name" value="GDE_C"/>
</dbReference>
<dbReference type="NCBIfam" id="TIGR01561">
    <property type="entry name" value="gde_arch"/>
    <property type="match status" value="1"/>
</dbReference>
<dbReference type="InterPro" id="IPR012341">
    <property type="entry name" value="6hp_glycosidase-like_sf"/>
</dbReference>
<dbReference type="RefSeq" id="WP_252662645.1">
    <property type="nucleotide sequence ID" value="NZ_CP098611.1"/>
</dbReference>
<accession>A0ABY5APB7</accession>
<sequence length="655" mass="73227">MALPNCLHLGRETCGNLIIAERREWLVTNGIGGYGCGTVAGLLTRHYHGLLVAALEPPLGRTLMLVKLDETADYGGQRFELGSNRWGDGSLAPTGYVYLETFELEGTIPVWQYALADARLSKRVWMEPGKNTTYVRYSLSRGTQPLRLSLKTFLNYRDHHGGSVMGNWQVWRVEEGIDMVAFGGAVPLHLRGPGQWIPNNEWYRHFDLQLERYRGTGSSEHHFQGATLEMTLEPGQSLTLVASAERDCDPDGEAALQRRREYESRLCDRALGTLGDDERLQQLALAADQFICDRPLSDGTSGQTIMAGYPWFGDWGRDTAISLPGLTLATGRPEIAQTILRTFARYFDQGMMPNLFPDSGMEPDYNTVDAILWYFQGVQGYFEATGDLQLIEELYPALQEVVDWHLRGTRYNIGVDEDGLLYAGEAGVQLTWMDAKIDDWVVTPRQGKAVEINALWYNALEVMVGLAQALGKDETEYRQLAQQTRHGFSRFWYEAGGYCYDLLDGPEGDDARLRPNQIFALSLPQALLTQEQGRSLLGVVGRELLTSYGLRSLSPGDGNYCGEYGGDSWQRDGAYHQGTVWSWLLGPFALAHYKLYGDKALARSFLDPLFDHLWDGAVGSISEIFDGNPPHTPRGCFAQAWSVGELLRVMAQLQD</sequence>
<organism evidence="3 4">
    <name type="scientific">Phormidium yuhuli AB48</name>
    <dbReference type="NCBI Taxonomy" id="2940671"/>
    <lineage>
        <taxon>Bacteria</taxon>
        <taxon>Bacillati</taxon>
        <taxon>Cyanobacteriota</taxon>
        <taxon>Cyanophyceae</taxon>
        <taxon>Oscillatoriophycideae</taxon>
        <taxon>Oscillatoriales</taxon>
        <taxon>Oscillatoriaceae</taxon>
        <taxon>Phormidium</taxon>
        <taxon>Phormidium yuhuli</taxon>
    </lineage>
</organism>
<dbReference type="Gene3D" id="1.50.10.10">
    <property type="match status" value="1"/>
</dbReference>
<evidence type="ECO:0000259" key="1">
    <source>
        <dbReference type="Pfam" id="PF06202"/>
    </source>
</evidence>
<protein>
    <submittedName>
        <fullName evidence="3">Amylo-alpha-1,6-glucosidase</fullName>
    </submittedName>
</protein>
<dbReference type="Pfam" id="PF12439">
    <property type="entry name" value="GDE_N"/>
    <property type="match status" value="1"/>
</dbReference>
<proteinExistence type="predicted"/>
<evidence type="ECO:0000313" key="4">
    <source>
        <dbReference type="Proteomes" id="UP001056708"/>
    </source>
</evidence>
<dbReference type="Proteomes" id="UP001056708">
    <property type="component" value="Chromosome"/>
</dbReference>
<evidence type="ECO:0000259" key="2">
    <source>
        <dbReference type="Pfam" id="PF12439"/>
    </source>
</evidence>
<reference evidence="3" key="1">
    <citation type="submission" date="2022-06" db="EMBL/GenBank/DDBJ databases">
        <title>Genome sequence of Phormidium yuhuli AB48 isolated from an industrial photobioreactor environment.</title>
        <authorList>
            <person name="Qiu Y."/>
            <person name="Noonan A.J.C."/>
            <person name="Dofher K."/>
            <person name="Koch M."/>
            <person name="Kieft B."/>
            <person name="Lin X."/>
            <person name="Ziels R.M."/>
            <person name="Hallam S.J."/>
        </authorList>
    </citation>
    <scope>NUCLEOTIDE SEQUENCE</scope>
    <source>
        <strain evidence="3">AB48</strain>
    </source>
</reference>
<dbReference type="PANTHER" id="PTHR10569:SF2">
    <property type="entry name" value="GLYCOGEN DEBRANCHING ENZYME"/>
    <property type="match status" value="1"/>
</dbReference>
<dbReference type="InterPro" id="IPR010401">
    <property type="entry name" value="AGL/Gdb1"/>
</dbReference>
<evidence type="ECO:0000313" key="3">
    <source>
        <dbReference type="EMBL" id="USR90621.1"/>
    </source>
</evidence>
<dbReference type="SUPFAM" id="SSF48208">
    <property type="entry name" value="Six-hairpin glycosidases"/>
    <property type="match status" value="1"/>
</dbReference>
<gene>
    <name evidence="3" type="ORF">NEA10_17585</name>
</gene>
<feature type="domain" description="Glycogen debranching enzyme bacterial and archaeal type N-terminal" evidence="2">
    <location>
        <begin position="23"/>
        <end position="239"/>
    </location>
</feature>
<dbReference type="InterPro" id="IPR008928">
    <property type="entry name" value="6-hairpin_glycosidase_sf"/>
</dbReference>
<dbReference type="InterPro" id="IPR024742">
    <property type="entry name" value="Glycogen_debranch_N"/>
</dbReference>
<feature type="domain" description="Glycogen debranching enzyme C-terminal" evidence="1">
    <location>
        <begin position="286"/>
        <end position="648"/>
    </location>
</feature>
<dbReference type="InterPro" id="IPR006451">
    <property type="entry name" value="Glycogen_debranch_arc"/>
</dbReference>
<dbReference type="PANTHER" id="PTHR10569">
    <property type="entry name" value="GLYCOGEN DEBRANCHING ENZYME"/>
    <property type="match status" value="1"/>
</dbReference>
<dbReference type="Pfam" id="PF06202">
    <property type="entry name" value="GDE_C"/>
    <property type="match status" value="1"/>
</dbReference>
<name>A0ABY5APB7_9CYAN</name>
<dbReference type="EMBL" id="CP098611">
    <property type="protein sequence ID" value="USR90621.1"/>
    <property type="molecule type" value="Genomic_DNA"/>
</dbReference>
<keyword evidence="4" id="KW-1185">Reference proteome</keyword>